<evidence type="ECO:0000259" key="2">
    <source>
        <dbReference type="Pfam" id="PF01966"/>
    </source>
</evidence>
<evidence type="ECO:0000313" key="4">
    <source>
        <dbReference type="Proteomes" id="UP000199476"/>
    </source>
</evidence>
<dbReference type="InterPro" id="IPR050124">
    <property type="entry name" value="tRNA_CCA-adding_enzyme"/>
</dbReference>
<dbReference type="OrthoDB" id="9805698at2"/>
<sequence length="220" mass="25148">MDCSGSKFKAIIHSDRPGKKLAELNEQKYYDCLEELYNLKEVSQPEDGHPEGDAWRHSLLVVNKAAQLTLSAMVRYAALLHDFGKQATPLKARPHHYDHEKKADTYIIRLSRRLGVLPAWEKAALTAARLHMKGHYFPKLRPGTKVDLLVDINNSPLSFEQFCQILLADAHGRGRAAYEPIYLKDLINYGNKMFEIYPENSDIDAQKLRVDRCNWMAGNL</sequence>
<dbReference type="Pfam" id="PF01966">
    <property type="entry name" value="HD"/>
    <property type="match status" value="1"/>
</dbReference>
<dbReference type="SUPFAM" id="SSF109604">
    <property type="entry name" value="HD-domain/PDEase-like"/>
    <property type="match status" value="1"/>
</dbReference>
<proteinExistence type="predicted"/>
<gene>
    <name evidence="3" type="ORF">SAMN04488692_11213</name>
</gene>
<reference evidence="3 4" key="1">
    <citation type="submission" date="2016-10" db="EMBL/GenBank/DDBJ databases">
        <authorList>
            <person name="de Groot N.N."/>
        </authorList>
    </citation>
    <scope>NUCLEOTIDE SEQUENCE [LARGE SCALE GENOMIC DNA]</scope>
    <source>
        <strain evidence="3 4">SLAS-1</strain>
    </source>
</reference>
<dbReference type="RefSeq" id="WP_159429864.1">
    <property type="nucleotide sequence ID" value="NZ_FNGO01000012.1"/>
</dbReference>
<evidence type="ECO:0000256" key="1">
    <source>
        <dbReference type="ARBA" id="ARBA00022741"/>
    </source>
</evidence>
<dbReference type="PANTHER" id="PTHR47545">
    <property type="entry name" value="MULTIFUNCTIONAL CCA PROTEIN"/>
    <property type="match status" value="1"/>
</dbReference>
<dbReference type="InterPro" id="IPR006674">
    <property type="entry name" value="HD_domain"/>
</dbReference>
<name>A0A1G9P6W1_9FIRM</name>
<accession>A0A1G9P6W1</accession>
<evidence type="ECO:0000313" key="3">
    <source>
        <dbReference type="EMBL" id="SDL93895.1"/>
    </source>
</evidence>
<dbReference type="Gene3D" id="1.10.3090.10">
    <property type="entry name" value="cca-adding enzyme, domain 2"/>
    <property type="match status" value="1"/>
</dbReference>
<dbReference type="PANTHER" id="PTHR47545:SF1">
    <property type="entry name" value="MULTIFUNCTIONAL CCA PROTEIN"/>
    <property type="match status" value="1"/>
</dbReference>
<protein>
    <submittedName>
        <fullName evidence="3">HD domain-containing protein</fullName>
    </submittedName>
</protein>
<keyword evidence="4" id="KW-1185">Reference proteome</keyword>
<dbReference type="STRING" id="321763.SAMN04488692_11213"/>
<keyword evidence="1" id="KW-0547">Nucleotide-binding</keyword>
<feature type="domain" description="HD" evidence="2">
    <location>
        <begin position="56"/>
        <end position="135"/>
    </location>
</feature>
<dbReference type="AlphaFoldDB" id="A0A1G9P6W1"/>
<dbReference type="GO" id="GO:0000166">
    <property type="term" value="F:nucleotide binding"/>
    <property type="evidence" value="ECO:0007669"/>
    <property type="project" value="UniProtKB-KW"/>
</dbReference>
<dbReference type="EMBL" id="FNGO01000012">
    <property type="protein sequence ID" value="SDL93895.1"/>
    <property type="molecule type" value="Genomic_DNA"/>
</dbReference>
<dbReference type="Proteomes" id="UP000199476">
    <property type="component" value="Unassembled WGS sequence"/>
</dbReference>
<organism evidence="3 4">
    <name type="scientific">Halarsenatibacter silvermanii</name>
    <dbReference type="NCBI Taxonomy" id="321763"/>
    <lineage>
        <taxon>Bacteria</taxon>
        <taxon>Bacillati</taxon>
        <taxon>Bacillota</taxon>
        <taxon>Clostridia</taxon>
        <taxon>Halanaerobiales</taxon>
        <taxon>Halarsenatibacteraceae</taxon>
        <taxon>Halarsenatibacter</taxon>
    </lineage>
</organism>